<dbReference type="Proteomes" id="UP000266721">
    <property type="component" value="Unassembled WGS sequence"/>
</dbReference>
<feature type="non-terminal residue" evidence="1">
    <location>
        <position position="1"/>
    </location>
</feature>
<reference evidence="1 2" key="1">
    <citation type="journal article" date="2016" name="PLoS ONE">
        <title>A First Insight into the Genome of the Filter-Feeder Mussel Mytilus galloprovincialis.</title>
        <authorList>
            <person name="Murgarella M."/>
            <person name="Puiu D."/>
            <person name="Novoa B."/>
            <person name="Figueras A."/>
            <person name="Posada D."/>
            <person name="Canchaya C."/>
        </authorList>
    </citation>
    <scope>NUCLEOTIDE SEQUENCE [LARGE SCALE GENOMIC DNA]</scope>
    <source>
        <tissue evidence="1">Muscle</tissue>
    </source>
</reference>
<protein>
    <submittedName>
        <fullName evidence="1">Uncharacterized protein</fullName>
    </submittedName>
</protein>
<gene>
    <name evidence="1" type="ORF">AM593_05558</name>
</gene>
<dbReference type="EMBL" id="KV582538">
    <property type="protein sequence ID" value="OPL33527.1"/>
    <property type="molecule type" value="Genomic_DNA"/>
</dbReference>
<keyword evidence="2" id="KW-1185">Reference proteome</keyword>
<name>A0A3L5TUA6_MYTGA</name>
<sequence>MAFDMGQQLTCLPSINQCRFRDIDREHAVDAGQITEAFIHSWINKNHILTQSRYKRINKGDKSIISADGEVVMEMYYADNHDVVQPTFLKGAVKEFYHNFEYPLYKEKKIPQDAEVYNMTRSTGHRAKRGFVICYGRNDCRMKVVYGIDSGRSSNHLRICRRQAIRHGTTYENESPE</sequence>
<proteinExistence type="predicted"/>
<organism evidence="1 2">
    <name type="scientific">Mytilus galloprovincialis</name>
    <name type="common">Mediterranean mussel</name>
    <dbReference type="NCBI Taxonomy" id="29158"/>
    <lineage>
        <taxon>Eukaryota</taxon>
        <taxon>Metazoa</taxon>
        <taxon>Spiralia</taxon>
        <taxon>Lophotrochozoa</taxon>
        <taxon>Mollusca</taxon>
        <taxon>Bivalvia</taxon>
        <taxon>Autobranchia</taxon>
        <taxon>Pteriomorphia</taxon>
        <taxon>Mytilida</taxon>
        <taxon>Mytiloidea</taxon>
        <taxon>Mytilidae</taxon>
        <taxon>Mytilinae</taxon>
        <taxon>Mytilus</taxon>
    </lineage>
</organism>
<accession>A0A3L5TUA6</accession>
<comment type="caution">
    <text evidence="1">The sequence shown here is derived from an EMBL/GenBank/DDBJ whole genome shotgun (WGS) entry which is preliminary data.</text>
</comment>
<dbReference type="AlphaFoldDB" id="A0A3L5TUA6"/>
<evidence type="ECO:0000313" key="2">
    <source>
        <dbReference type="Proteomes" id="UP000266721"/>
    </source>
</evidence>
<evidence type="ECO:0000313" key="1">
    <source>
        <dbReference type="EMBL" id="OPL33527.1"/>
    </source>
</evidence>